<evidence type="ECO:0000313" key="4">
    <source>
        <dbReference type="EMBL" id="SHJ49394.1"/>
    </source>
</evidence>
<keyword evidence="2" id="KW-1133">Transmembrane helix</keyword>
<gene>
    <name evidence="4" type="ORF">SAMN05444280_1216</name>
</gene>
<dbReference type="InterPro" id="IPR011250">
    <property type="entry name" value="OMP/PagP_B-barrel"/>
</dbReference>
<accession>A0A1M6JRS4</accession>
<dbReference type="Proteomes" id="UP000184050">
    <property type="component" value="Unassembled WGS sequence"/>
</dbReference>
<feature type="domain" description="Outer membrane protein beta-barrel" evidence="3">
    <location>
        <begin position="202"/>
        <end position="443"/>
    </location>
</feature>
<sequence length="466" mass="51226">MKEDKNMDNAFRDKLEGFKAEPPAYLWDGIQGQLAAQRRKKRIALYSWVSVAALLVLAFLAGWYFNESAEKQVPQMAETEKVSPEEKSNIGEQGGIVPEKDNQQMDLEPVASEQFLAEAGKRNPETQQSEEVTSGSEVDEGNRMLAAADLEFIQPIEISEIKILEGEQPTGLSVKSELVSANQIFTWDQPVMNRNEQQFSAAPKNKTGWKFGLNVSPGYSSYSAKHGSAYSSNMTREADNGNTNLSGGVSVQYKTGKRVSIESGVYYAQNGQQTGSSPQLFGNRAQMDYASAPVNKNYFNTAVTLADNRMAMNSTAGVIDFEGVPKGAEIAANLESFGSYSNSLLTSGELSQVFDFVEIPLYLRYLLFESKMDVELVGGVNAGLVVGNNAYIDNEYGVQNIGKTRDISTVNVSGTVGVGLNYAVGKNLSLAVEPRFSYYLNSINRNPEVDFRPYRVGVYTGLYYEF</sequence>
<name>A0A1M6JRS4_9BACT</name>
<feature type="compositionally biased region" description="Basic and acidic residues" evidence="1">
    <location>
        <begin position="78"/>
        <end position="89"/>
    </location>
</feature>
<dbReference type="OrthoDB" id="1113942at2"/>
<dbReference type="AlphaFoldDB" id="A0A1M6JRS4"/>
<evidence type="ECO:0000259" key="3">
    <source>
        <dbReference type="Pfam" id="PF13568"/>
    </source>
</evidence>
<dbReference type="Pfam" id="PF13568">
    <property type="entry name" value="OMP_b-brl_2"/>
    <property type="match status" value="1"/>
</dbReference>
<feature type="compositionally biased region" description="Polar residues" evidence="1">
    <location>
        <begin position="125"/>
        <end position="136"/>
    </location>
</feature>
<protein>
    <submittedName>
        <fullName evidence="4">Outer membrane protein beta-barrel domain-containing protein</fullName>
    </submittedName>
</protein>
<dbReference type="RefSeq" id="WP_073170271.1">
    <property type="nucleotide sequence ID" value="NZ_FQZE01000021.1"/>
</dbReference>
<evidence type="ECO:0000313" key="5">
    <source>
        <dbReference type="Proteomes" id="UP000184050"/>
    </source>
</evidence>
<dbReference type="STRING" id="1168035.SAMN05444280_1216"/>
<keyword evidence="2" id="KW-0812">Transmembrane</keyword>
<feature type="transmembrane region" description="Helical" evidence="2">
    <location>
        <begin position="43"/>
        <end position="65"/>
    </location>
</feature>
<feature type="region of interest" description="Disordered" evidence="1">
    <location>
        <begin position="119"/>
        <end position="138"/>
    </location>
</feature>
<evidence type="ECO:0000256" key="2">
    <source>
        <dbReference type="SAM" id="Phobius"/>
    </source>
</evidence>
<reference evidence="4 5" key="1">
    <citation type="submission" date="2016-11" db="EMBL/GenBank/DDBJ databases">
        <authorList>
            <person name="Jaros S."/>
            <person name="Januszkiewicz K."/>
            <person name="Wedrychowicz H."/>
        </authorList>
    </citation>
    <scope>NUCLEOTIDE SEQUENCE [LARGE SCALE GENOMIC DNA]</scope>
    <source>
        <strain evidence="4 5">DSM 27063</strain>
    </source>
</reference>
<organism evidence="4 5">
    <name type="scientific">Tangfeifania diversioriginum</name>
    <dbReference type="NCBI Taxonomy" id="1168035"/>
    <lineage>
        <taxon>Bacteria</taxon>
        <taxon>Pseudomonadati</taxon>
        <taxon>Bacteroidota</taxon>
        <taxon>Bacteroidia</taxon>
        <taxon>Marinilabiliales</taxon>
        <taxon>Prolixibacteraceae</taxon>
        <taxon>Tangfeifania</taxon>
    </lineage>
</organism>
<keyword evidence="2" id="KW-0472">Membrane</keyword>
<dbReference type="EMBL" id="FQZE01000021">
    <property type="protein sequence ID" value="SHJ49394.1"/>
    <property type="molecule type" value="Genomic_DNA"/>
</dbReference>
<dbReference type="SUPFAM" id="SSF56925">
    <property type="entry name" value="OMPA-like"/>
    <property type="match status" value="1"/>
</dbReference>
<evidence type="ECO:0000256" key="1">
    <source>
        <dbReference type="SAM" id="MobiDB-lite"/>
    </source>
</evidence>
<keyword evidence="5" id="KW-1185">Reference proteome</keyword>
<proteinExistence type="predicted"/>
<feature type="region of interest" description="Disordered" evidence="1">
    <location>
        <begin position="76"/>
        <end position="102"/>
    </location>
</feature>
<dbReference type="InterPro" id="IPR025665">
    <property type="entry name" value="Beta-barrel_OMP_2"/>
</dbReference>